<gene>
    <name evidence="5" type="ORF">IAB46_04720</name>
</gene>
<feature type="transmembrane region" description="Helical" evidence="4">
    <location>
        <begin position="243"/>
        <end position="265"/>
    </location>
</feature>
<dbReference type="Proteomes" id="UP000823927">
    <property type="component" value="Unassembled WGS sequence"/>
</dbReference>
<dbReference type="PROSITE" id="PS50005">
    <property type="entry name" value="TPR"/>
    <property type="match status" value="4"/>
</dbReference>
<evidence type="ECO:0000256" key="4">
    <source>
        <dbReference type="SAM" id="Phobius"/>
    </source>
</evidence>
<feature type="repeat" description="TPR" evidence="1">
    <location>
        <begin position="157"/>
        <end position="190"/>
    </location>
</feature>
<comment type="caution">
    <text evidence="5">The sequence shown here is derived from an EMBL/GenBank/DDBJ whole genome shotgun (WGS) entry which is preliminary data.</text>
</comment>
<dbReference type="EMBL" id="DVIT01000018">
    <property type="protein sequence ID" value="HIS46862.1"/>
    <property type="molecule type" value="Genomic_DNA"/>
</dbReference>
<feature type="repeat" description="TPR" evidence="1">
    <location>
        <begin position="123"/>
        <end position="156"/>
    </location>
</feature>
<feature type="coiled-coil region" evidence="2">
    <location>
        <begin position="295"/>
        <end position="322"/>
    </location>
</feature>
<dbReference type="Pfam" id="PF13414">
    <property type="entry name" value="TPR_11"/>
    <property type="match status" value="1"/>
</dbReference>
<accession>A0A9D1F4C0</accession>
<dbReference type="SUPFAM" id="SSF48452">
    <property type="entry name" value="TPR-like"/>
    <property type="match status" value="2"/>
</dbReference>
<dbReference type="AlphaFoldDB" id="A0A9D1F4C0"/>
<feature type="compositionally biased region" description="Low complexity" evidence="3">
    <location>
        <begin position="471"/>
        <end position="494"/>
    </location>
</feature>
<keyword evidence="4" id="KW-0812">Transmembrane</keyword>
<evidence type="ECO:0000313" key="6">
    <source>
        <dbReference type="Proteomes" id="UP000823927"/>
    </source>
</evidence>
<dbReference type="InterPro" id="IPR011990">
    <property type="entry name" value="TPR-like_helical_dom_sf"/>
</dbReference>
<dbReference type="SMART" id="SM00028">
    <property type="entry name" value="TPR"/>
    <property type="match status" value="6"/>
</dbReference>
<evidence type="ECO:0000313" key="5">
    <source>
        <dbReference type="EMBL" id="HIS46862.1"/>
    </source>
</evidence>
<evidence type="ECO:0000256" key="2">
    <source>
        <dbReference type="SAM" id="Coils"/>
    </source>
</evidence>
<dbReference type="PANTHER" id="PTHR12558:SF13">
    <property type="entry name" value="CELL DIVISION CYCLE PROTEIN 27 HOMOLOG"/>
    <property type="match status" value="1"/>
</dbReference>
<evidence type="ECO:0000256" key="3">
    <source>
        <dbReference type="SAM" id="MobiDB-lite"/>
    </source>
</evidence>
<proteinExistence type="predicted"/>
<feature type="repeat" description="TPR" evidence="1">
    <location>
        <begin position="416"/>
        <end position="449"/>
    </location>
</feature>
<protein>
    <submittedName>
        <fullName evidence="5">Tetratricopeptide repeat protein</fullName>
    </submittedName>
</protein>
<name>A0A9D1F4C0_9FIRM</name>
<keyword evidence="4" id="KW-0472">Membrane</keyword>
<organism evidence="5 6">
    <name type="scientific">Candidatus Scybalocola faecigallinarum</name>
    <dbReference type="NCBI Taxonomy" id="2840941"/>
    <lineage>
        <taxon>Bacteria</taxon>
        <taxon>Bacillati</taxon>
        <taxon>Bacillota</taxon>
        <taxon>Clostridia</taxon>
        <taxon>Lachnospirales</taxon>
        <taxon>Lachnospiraceae</taxon>
        <taxon>Lachnospiraceae incertae sedis</taxon>
        <taxon>Candidatus Scybalocola (ex Gilroy et al. 2021)</taxon>
    </lineage>
</organism>
<keyword evidence="1" id="KW-0802">TPR repeat</keyword>
<keyword evidence="4" id="KW-1133">Transmembrane helix</keyword>
<dbReference type="PANTHER" id="PTHR12558">
    <property type="entry name" value="CELL DIVISION CYCLE 16,23,27"/>
    <property type="match status" value="1"/>
</dbReference>
<feature type="repeat" description="TPR" evidence="1">
    <location>
        <begin position="382"/>
        <end position="415"/>
    </location>
</feature>
<reference evidence="5" key="2">
    <citation type="journal article" date="2021" name="PeerJ">
        <title>Extensive microbial diversity within the chicken gut microbiome revealed by metagenomics and culture.</title>
        <authorList>
            <person name="Gilroy R."/>
            <person name="Ravi A."/>
            <person name="Getino M."/>
            <person name="Pursley I."/>
            <person name="Horton D.L."/>
            <person name="Alikhan N.F."/>
            <person name="Baker D."/>
            <person name="Gharbi K."/>
            <person name="Hall N."/>
            <person name="Watson M."/>
            <person name="Adriaenssens E.M."/>
            <person name="Foster-Nyarko E."/>
            <person name="Jarju S."/>
            <person name="Secka A."/>
            <person name="Antonio M."/>
            <person name="Oren A."/>
            <person name="Chaudhuri R.R."/>
            <person name="La Ragione R."/>
            <person name="Hildebrand F."/>
            <person name="Pallen M.J."/>
        </authorList>
    </citation>
    <scope>NUCLEOTIDE SEQUENCE</scope>
    <source>
        <strain evidence="5">CHK178-757</strain>
    </source>
</reference>
<reference evidence="5" key="1">
    <citation type="submission" date="2020-10" db="EMBL/GenBank/DDBJ databases">
        <authorList>
            <person name="Gilroy R."/>
        </authorList>
    </citation>
    <scope>NUCLEOTIDE SEQUENCE</scope>
    <source>
        <strain evidence="5">CHK178-757</strain>
    </source>
</reference>
<dbReference type="Gene3D" id="1.25.40.10">
    <property type="entry name" value="Tetratricopeptide repeat domain"/>
    <property type="match status" value="3"/>
</dbReference>
<keyword evidence="2" id="KW-0175">Coiled coil</keyword>
<evidence type="ECO:0000256" key="1">
    <source>
        <dbReference type="PROSITE-ProRule" id="PRU00339"/>
    </source>
</evidence>
<sequence>MNCTNCNTPLINTYVCPRCGQKDELARKIIYASNWHYNQGLAKAKVRDMTGATNSLLMSLKYNKRNTQARNLLGLIYYQIGEIVNALGEWVISVHFQPEDNVANTYIKSIQNNPGKLQAANRIIQKYNMALEFLEQGNMDMAIIELKKAINLNPNYIRAYQLMGLLYFKTKQYAAARKVLVRSLKIDRNNITSLRYIKEIDAVAGDRARARTRHKDGFTQINDPNPVVVEEKKDGKYTDFSTGLLSIVNVIIGVVIGAAVVWLLLVPSVRRNLALEYNQAVVEYGNLISENNRLISSYKMENESLSSENESLQAQVDAASDSQEAGTSEENLYLAIQAYISGSDSYGEAGVYLADVDPDSLSSESAQEIYRTIYEATRSAAESQLESDGYQAFNNGEYMDAIDYYQKALNLNSENLDALYYIGASYQRMADLDNAMTYYNRLINDYPTSTQAANAAEAVQEIQDNAGQDGSGQESSTDESGSSDGSSSTGQSSSDESESEN</sequence>
<dbReference type="Pfam" id="PF13174">
    <property type="entry name" value="TPR_6"/>
    <property type="match status" value="1"/>
</dbReference>
<feature type="region of interest" description="Disordered" evidence="3">
    <location>
        <begin position="454"/>
        <end position="501"/>
    </location>
</feature>
<dbReference type="InterPro" id="IPR019734">
    <property type="entry name" value="TPR_rpt"/>
</dbReference>